<sequence>MAIPKPKTLVLCSGGIDSVTLAARAASERELVTIMAFDYGQINVRELDFAAGIAKKLKVPFKLVDLGAIAKMLRRPHDEGSPAREITADFPNRNTIMFSIAWGYASRIGADAVGIAVQGDEQDRHAQNRPAFIKAFEKMEERAFEGEVGIEMYAPFLYRSKAAVIKDAIELGVNLENTWSCQLGGKKHCGECSACQRRRRAFIEAEVDDPTDYAATPPLD</sequence>
<dbReference type="Pfam" id="PF06508">
    <property type="entry name" value="QueC"/>
    <property type="match status" value="1"/>
</dbReference>
<comment type="similarity">
    <text evidence="7">Belongs to the QueC family.</text>
</comment>
<keyword evidence="2" id="KW-0436">Ligase</keyword>
<proteinExistence type="inferred from homology"/>
<evidence type="ECO:0000256" key="1">
    <source>
        <dbReference type="ARBA" id="ARBA00005061"/>
    </source>
</evidence>
<dbReference type="PANTHER" id="PTHR42914">
    <property type="entry name" value="7-CYANO-7-DEAZAGUANINE SYNTHASE"/>
    <property type="match status" value="1"/>
</dbReference>
<accession>A0A7R8WUF2</accession>
<dbReference type="OrthoDB" id="448104at2759"/>
<evidence type="ECO:0000256" key="3">
    <source>
        <dbReference type="ARBA" id="ARBA00022723"/>
    </source>
</evidence>
<dbReference type="EMBL" id="OB688092">
    <property type="protein sequence ID" value="CAD7237432.1"/>
    <property type="molecule type" value="Genomic_DNA"/>
</dbReference>
<dbReference type="CDD" id="cd01995">
    <property type="entry name" value="QueC-like"/>
    <property type="match status" value="1"/>
</dbReference>
<reference evidence="10" key="1">
    <citation type="submission" date="2020-11" db="EMBL/GenBank/DDBJ databases">
        <authorList>
            <person name="Tran Van P."/>
        </authorList>
    </citation>
    <scope>NUCLEOTIDE SEQUENCE</scope>
</reference>
<organism evidence="10">
    <name type="scientific">Cyprideis torosa</name>
    <dbReference type="NCBI Taxonomy" id="163714"/>
    <lineage>
        <taxon>Eukaryota</taxon>
        <taxon>Metazoa</taxon>
        <taxon>Ecdysozoa</taxon>
        <taxon>Arthropoda</taxon>
        <taxon>Crustacea</taxon>
        <taxon>Oligostraca</taxon>
        <taxon>Ostracoda</taxon>
        <taxon>Podocopa</taxon>
        <taxon>Podocopida</taxon>
        <taxon>Cytherocopina</taxon>
        <taxon>Cytheroidea</taxon>
        <taxon>Cytherideidae</taxon>
        <taxon>Cyprideis</taxon>
    </lineage>
</organism>
<keyword evidence="3" id="KW-0479">Metal-binding</keyword>
<dbReference type="InterPro" id="IPR018317">
    <property type="entry name" value="QueC"/>
</dbReference>
<evidence type="ECO:0000256" key="5">
    <source>
        <dbReference type="ARBA" id="ARBA00022833"/>
    </source>
</evidence>
<evidence type="ECO:0000256" key="6">
    <source>
        <dbReference type="ARBA" id="ARBA00022840"/>
    </source>
</evidence>
<dbReference type="GO" id="GO:0046872">
    <property type="term" value="F:metal ion binding"/>
    <property type="evidence" value="ECO:0007669"/>
    <property type="project" value="UniProtKB-KW"/>
</dbReference>
<keyword evidence="4" id="KW-0547">Nucleotide-binding</keyword>
<dbReference type="AlphaFoldDB" id="A0A7R8WUF2"/>
<gene>
    <name evidence="10" type="ORF">CTOB1V02_LOCUS15247</name>
</gene>
<evidence type="ECO:0000256" key="4">
    <source>
        <dbReference type="ARBA" id="ARBA00022741"/>
    </source>
</evidence>
<evidence type="ECO:0000256" key="2">
    <source>
        <dbReference type="ARBA" id="ARBA00022598"/>
    </source>
</evidence>
<evidence type="ECO:0000256" key="9">
    <source>
        <dbReference type="ARBA" id="ARBA00047890"/>
    </source>
</evidence>
<evidence type="ECO:0000313" key="10">
    <source>
        <dbReference type="EMBL" id="CAD7237432.1"/>
    </source>
</evidence>
<comment type="pathway">
    <text evidence="1">Purine metabolism; 7-cyano-7-deazaguanine biosynthesis.</text>
</comment>
<protein>
    <recommendedName>
        <fullName evidence="8">7-cyano-7-deazaguanine synthase</fullName>
        <ecNumber evidence="8">6.3.4.20</ecNumber>
    </recommendedName>
</protein>
<evidence type="ECO:0000256" key="7">
    <source>
        <dbReference type="ARBA" id="ARBA00037993"/>
    </source>
</evidence>
<dbReference type="GO" id="GO:0016874">
    <property type="term" value="F:ligase activity"/>
    <property type="evidence" value="ECO:0007669"/>
    <property type="project" value="UniProtKB-KW"/>
</dbReference>
<dbReference type="Gene3D" id="3.40.50.620">
    <property type="entry name" value="HUPs"/>
    <property type="match status" value="1"/>
</dbReference>
<dbReference type="PANTHER" id="PTHR42914:SF1">
    <property type="entry name" value="7-CYANO-7-DEAZAGUANINE SYNTHASE"/>
    <property type="match status" value="1"/>
</dbReference>
<keyword evidence="5" id="KW-0862">Zinc</keyword>
<dbReference type="EC" id="6.3.4.20" evidence="8"/>
<evidence type="ECO:0000256" key="8">
    <source>
        <dbReference type="ARBA" id="ARBA00039149"/>
    </source>
</evidence>
<dbReference type="GO" id="GO:0005524">
    <property type="term" value="F:ATP binding"/>
    <property type="evidence" value="ECO:0007669"/>
    <property type="project" value="UniProtKB-KW"/>
</dbReference>
<dbReference type="PIRSF" id="PIRSF006293">
    <property type="entry name" value="ExsB"/>
    <property type="match status" value="1"/>
</dbReference>
<keyword evidence="6" id="KW-0067">ATP-binding</keyword>
<dbReference type="InterPro" id="IPR014729">
    <property type="entry name" value="Rossmann-like_a/b/a_fold"/>
</dbReference>
<name>A0A7R8WUF2_9CRUS</name>
<comment type="catalytic activity">
    <reaction evidence="9">
        <text>7-carboxy-7-carbaguanine + NH4(+) + 2 ATP = 7-cyano-7-carbaguanine + 2 AMP + 2 diphosphate + 2 H(+)</text>
        <dbReference type="Rhea" id="RHEA:27982"/>
        <dbReference type="ChEBI" id="CHEBI:15378"/>
        <dbReference type="ChEBI" id="CHEBI:28938"/>
        <dbReference type="ChEBI" id="CHEBI:30616"/>
        <dbReference type="ChEBI" id="CHEBI:33019"/>
        <dbReference type="ChEBI" id="CHEBI:45075"/>
        <dbReference type="ChEBI" id="CHEBI:61036"/>
        <dbReference type="ChEBI" id="CHEBI:456215"/>
        <dbReference type="EC" id="6.3.4.20"/>
    </reaction>
</comment>
<dbReference type="SUPFAM" id="SSF52402">
    <property type="entry name" value="Adenine nucleotide alpha hydrolases-like"/>
    <property type="match status" value="1"/>
</dbReference>